<gene>
    <name evidence="1" type="ORF">IW15_18570</name>
</gene>
<sequence length="292" mass="33867">MENEFQIPAPCEQKWDNMQNVSGGKFCDLCTKKVFDLTDKTDTEIHSLLKENESICGRIQSKRLYSTPEHPDTHYNFFQFPFRKIAGGVFLAAMLTPNLNAQKAKTDTLDSNIEIGAIIYAIRDPDYEPDKDWKFYRPETKTVSIRYSGSKETLQQAERIQILTLAKRYSASYSVSVPEYDLGFKNIMVFETQSNEPQTPNPDRFYVFSDKRNREDETILYANLDKAKKIEFKPRKNTTLCFLDGAEISFEDYENNKNNSSITSYYLSEIYAEELLGKEYHLEDGIILSYSH</sequence>
<keyword evidence="2" id="KW-1185">Reference proteome</keyword>
<evidence type="ECO:0000313" key="1">
    <source>
        <dbReference type="EMBL" id="KFF10706.1"/>
    </source>
</evidence>
<organism evidence="1 2">
    <name type="scientific">Chryseobacterium soli</name>
    <dbReference type="NCBI Taxonomy" id="445961"/>
    <lineage>
        <taxon>Bacteria</taxon>
        <taxon>Pseudomonadati</taxon>
        <taxon>Bacteroidota</taxon>
        <taxon>Flavobacteriia</taxon>
        <taxon>Flavobacteriales</taxon>
        <taxon>Weeksellaceae</taxon>
        <taxon>Chryseobacterium group</taxon>
        <taxon>Chryseobacterium</taxon>
    </lineage>
</organism>
<reference evidence="1 2" key="1">
    <citation type="submission" date="2014-07" db="EMBL/GenBank/DDBJ databases">
        <title>Genome of Chryseobacterium soli DSM 19298.</title>
        <authorList>
            <person name="Stropko S.J."/>
            <person name="Pipes S.E."/>
            <person name="Newman J."/>
        </authorList>
    </citation>
    <scope>NUCLEOTIDE SEQUENCE [LARGE SCALE GENOMIC DNA]</scope>
    <source>
        <strain evidence="1 2">DSM 19298</strain>
    </source>
</reference>
<comment type="caution">
    <text evidence="1">The sequence shown here is derived from an EMBL/GenBank/DDBJ whole genome shotgun (WGS) entry which is preliminary data.</text>
</comment>
<dbReference type="Proteomes" id="UP000028705">
    <property type="component" value="Unassembled WGS sequence"/>
</dbReference>
<dbReference type="EMBL" id="JPRH01000009">
    <property type="protein sequence ID" value="KFF10706.1"/>
    <property type="molecule type" value="Genomic_DNA"/>
</dbReference>
<dbReference type="RefSeq" id="WP_034714182.1">
    <property type="nucleotide sequence ID" value="NZ_JPRH01000009.1"/>
</dbReference>
<dbReference type="eggNOG" id="COG0810">
    <property type="taxonomic scope" value="Bacteria"/>
</dbReference>
<accession>A0A086A1Z2</accession>
<proteinExistence type="predicted"/>
<name>A0A086A1Z2_9FLAO</name>
<protein>
    <submittedName>
        <fullName evidence="1">Uncharacterized protein</fullName>
    </submittedName>
</protein>
<evidence type="ECO:0000313" key="2">
    <source>
        <dbReference type="Proteomes" id="UP000028705"/>
    </source>
</evidence>
<dbReference type="STRING" id="445961.IW15_18570"/>
<dbReference type="OrthoDB" id="7432683at2"/>
<dbReference type="AlphaFoldDB" id="A0A086A1Z2"/>